<keyword evidence="2" id="KW-1185">Reference proteome</keyword>
<name>A0A4C1VCJ1_EUMVA</name>
<gene>
    <name evidence="1" type="ORF">EVAR_96115_1</name>
</gene>
<dbReference type="Proteomes" id="UP000299102">
    <property type="component" value="Unassembled WGS sequence"/>
</dbReference>
<reference evidence="1 2" key="1">
    <citation type="journal article" date="2019" name="Commun. Biol.">
        <title>The bagworm genome reveals a unique fibroin gene that provides high tensile strength.</title>
        <authorList>
            <person name="Kono N."/>
            <person name="Nakamura H."/>
            <person name="Ohtoshi R."/>
            <person name="Tomita M."/>
            <person name="Numata K."/>
            <person name="Arakawa K."/>
        </authorList>
    </citation>
    <scope>NUCLEOTIDE SEQUENCE [LARGE SCALE GENOMIC DNA]</scope>
</reference>
<accession>A0A4C1VCJ1</accession>
<dbReference type="EMBL" id="BGZK01000324">
    <property type="protein sequence ID" value="GBP36868.1"/>
    <property type="molecule type" value="Genomic_DNA"/>
</dbReference>
<organism evidence="1 2">
    <name type="scientific">Eumeta variegata</name>
    <name type="common">Bagworm moth</name>
    <name type="synonym">Eumeta japonica</name>
    <dbReference type="NCBI Taxonomy" id="151549"/>
    <lineage>
        <taxon>Eukaryota</taxon>
        <taxon>Metazoa</taxon>
        <taxon>Ecdysozoa</taxon>
        <taxon>Arthropoda</taxon>
        <taxon>Hexapoda</taxon>
        <taxon>Insecta</taxon>
        <taxon>Pterygota</taxon>
        <taxon>Neoptera</taxon>
        <taxon>Endopterygota</taxon>
        <taxon>Lepidoptera</taxon>
        <taxon>Glossata</taxon>
        <taxon>Ditrysia</taxon>
        <taxon>Tineoidea</taxon>
        <taxon>Psychidae</taxon>
        <taxon>Oiketicinae</taxon>
        <taxon>Eumeta</taxon>
    </lineage>
</organism>
<evidence type="ECO:0000313" key="1">
    <source>
        <dbReference type="EMBL" id="GBP36868.1"/>
    </source>
</evidence>
<sequence length="107" mass="12326">MDLLIFNRPNLPSQIHCESLDLKRLAGYGRNFGSRRDDDFLFIALKAEVTSTLKEQSMTPQSFDVPFSIRFSCRSQPIQIHINLTDDRHRISDLAPAARAERPLKRL</sequence>
<proteinExistence type="predicted"/>
<dbReference type="AlphaFoldDB" id="A0A4C1VCJ1"/>
<comment type="caution">
    <text evidence="1">The sequence shown here is derived from an EMBL/GenBank/DDBJ whole genome shotgun (WGS) entry which is preliminary data.</text>
</comment>
<protein>
    <submittedName>
        <fullName evidence="1">Uncharacterized protein</fullName>
    </submittedName>
</protein>
<evidence type="ECO:0000313" key="2">
    <source>
        <dbReference type="Proteomes" id="UP000299102"/>
    </source>
</evidence>